<dbReference type="Gene3D" id="2.20.110.10">
    <property type="entry name" value="Histone H3 K4-specific methyltransferase SET7/9 N-terminal domain"/>
    <property type="match status" value="1"/>
</dbReference>
<protein>
    <submittedName>
        <fullName evidence="1">Uncharacterized protein</fullName>
    </submittedName>
</protein>
<evidence type="ECO:0000313" key="1">
    <source>
        <dbReference type="EMBL" id="TNV76603.1"/>
    </source>
</evidence>
<dbReference type="SUPFAM" id="SSF82185">
    <property type="entry name" value="Histone H3 K4-specific methyltransferase SET7/9 N-terminal domain"/>
    <property type="match status" value="1"/>
</dbReference>
<evidence type="ECO:0000313" key="2">
    <source>
        <dbReference type="Proteomes" id="UP000785679"/>
    </source>
</evidence>
<proteinExistence type="predicted"/>
<dbReference type="Proteomes" id="UP000785679">
    <property type="component" value="Unassembled WGS sequence"/>
</dbReference>
<organism evidence="1 2">
    <name type="scientific">Halteria grandinella</name>
    <dbReference type="NCBI Taxonomy" id="5974"/>
    <lineage>
        <taxon>Eukaryota</taxon>
        <taxon>Sar</taxon>
        <taxon>Alveolata</taxon>
        <taxon>Ciliophora</taxon>
        <taxon>Intramacronucleata</taxon>
        <taxon>Spirotrichea</taxon>
        <taxon>Stichotrichia</taxon>
        <taxon>Sporadotrichida</taxon>
        <taxon>Halteriidae</taxon>
        <taxon>Halteria</taxon>
    </lineage>
</organism>
<sequence length="74" mass="8290">MKDGVREGFGRVYRTNGTLSYVGNFSNSMRDGYSAYMKSSGAQFEGEFQGAKFNSTLTGRQISTVEEITLCRWL</sequence>
<gene>
    <name evidence="1" type="ORF">FGO68_gene5198</name>
</gene>
<dbReference type="AlphaFoldDB" id="A0A8J8NKT4"/>
<accession>A0A8J8NKT4</accession>
<reference evidence="1" key="1">
    <citation type="submission" date="2019-06" db="EMBL/GenBank/DDBJ databases">
        <authorList>
            <person name="Zheng W."/>
        </authorList>
    </citation>
    <scope>NUCLEOTIDE SEQUENCE</scope>
    <source>
        <strain evidence="1">QDHG01</strain>
    </source>
</reference>
<dbReference type="EMBL" id="RRYP01013270">
    <property type="protein sequence ID" value="TNV76603.1"/>
    <property type="molecule type" value="Genomic_DNA"/>
</dbReference>
<name>A0A8J8NKT4_HALGN</name>
<keyword evidence="2" id="KW-1185">Reference proteome</keyword>
<comment type="caution">
    <text evidence="1">The sequence shown here is derived from an EMBL/GenBank/DDBJ whole genome shotgun (WGS) entry which is preliminary data.</text>
</comment>